<dbReference type="Proteomes" id="UP000886934">
    <property type="component" value="Unassembled WGS sequence"/>
</dbReference>
<evidence type="ECO:0000313" key="2">
    <source>
        <dbReference type="EMBL" id="GJA63754.1"/>
    </source>
</evidence>
<evidence type="ECO:0000313" key="3">
    <source>
        <dbReference type="Proteomes" id="UP000886934"/>
    </source>
</evidence>
<sequence length="115" mass="12539">MSHNPSEKQMDVGRIVGKKRVQRASIAPQMARAVFIPPTYPDPVFRQGGHQPLHRDRRGAASVRQPVSPSARQSVSPSVRQSVSPSAYQPGYTRLHANKNGSLDGSRDEGTLARA</sequence>
<feature type="compositionally biased region" description="Basic and acidic residues" evidence="1">
    <location>
        <begin position="105"/>
        <end position="115"/>
    </location>
</feature>
<reference evidence="2" key="1">
    <citation type="submission" date="2021-07" db="EMBL/GenBank/DDBJ databases">
        <title>Draft genome sequence of carbapenem-resistant Aeromonas spp. in Japan.</title>
        <authorList>
            <person name="Maehana S."/>
            <person name="Suzuki M."/>
            <person name="Kitasato H."/>
        </authorList>
    </citation>
    <scope>NUCLEOTIDE SEQUENCE</scope>
    <source>
        <strain evidence="2">KAM351</strain>
    </source>
</reference>
<accession>A0AA37CXK4</accession>
<feature type="region of interest" description="Disordered" evidence="1">
    <location>
        <begin position="37"/>
        <end position="115"/>
    </location>
</feature>
<gene>
    <name evidence="2" type="ORF">KAM351_23650</name>
</gene>
<comment type="caution">
    <text evidence="2">The sequence shown here is derived from an EMBL/GenBank/DDBJ whole genome shotgun (WGS) entry which is preliminary data.</text>
</comment>
<feature type="compositionally biased region" description="Low complexity" evidence="1">
    <location>
        <begin position="66"/>
        <end position="87"/>
    </location>
</feature>
<evidence type="ECO:0000256" key="1">
    <source>
        <dbReference type="SAM" id="MobiDB-lite"/>
    </source>
</evidence>
<organism evidence="2 3">
    <name type="scientific">Aeromonas caviae</name>
    <name type="common">Aeromonas punctata</name>
    <dbReference type="NCBI Taxonomy" id="648"/>
    <lineage>
        <taxon>Bacteria</taxon>
        <taxon>Pseudomonadati</taxon>
        <taxon>Pseudomonadota</taxon>
        <taxon>Gammaproteobacteria</taxon>
        <taxon>Aeromonadales</taxon>
        <taxon>Aeromonadaceae</taxon>
        <taxon>Aeromonas</taxon>
    </lineage>
</organism>
<proteinExistence type="predicted"/>
<dbReference type="AlphaFoldDB" id="A0AA37CXK4"/>
<protein>
    <submittedName>
        <fullName evidence="2">Uncharacterized protein</fullName>
    </submittedName>
</protein>
<dbReference type="EMBL" id="BPNN01000032">
    <property type="protein sequence ID" value="GJA63754.1"/>
    <property type="molecule type" value="Genomic_DNA"/>
</dbReference>
<name>A0AA37CXK4_AERCA</name>